<reference evidence="4 5" key="1">
    <citation type="journal article" date="2024" name="IMA Fungus">
        <title>Apiospora arundinis, a panoply of carbohydrate-active enzymes and secondary metabolites.</title>
        <authorList>
            <person name="Sorensen T."/>
            <person name="Petersen C."/>
            <person name="Muurmann A.T."/>
            <person name="Christiansen J.V."/>
            <person name="Brundto M.L."/>
            <person name="Overgaard C.K."/>
            <person name="Boysen A.T."/>
            <person name="Wollenberg R.D."/>
            <person name="Larsen T.O."/>
            <person name="Sorensen J.L."/>
            <person name="Nielsen K.L."/>
            <person name="Sondergaard T.E."/>
        </authorList>
    </citation>
    <scope>NUCLEOTIDE SEQUENCE [LARGE SCALE GENOMIC DNA]</scope>
    <source>
        <strain evidence="4 5">AAU 773</strain>
    </source>
</reference>
<organism evidence="4 5">
    <name type="scientific">Apiospora arundinis</name>
    <dbReference type="NCBI Taxonomy" id="335852"/>
    <lineage>
        <taxon>Eukaryota</taxon>
        <taxon>Fungi</taxon>
        <taxon>Dikarya</taxon>
        <taxon>Ascomycota</taxon>
        <taxon>Pezizomycotina</taxon>
        <taxon>Sordariomycetes</taxon>
        <taxon>Xylariomycetidae</taxon>
        <taxon>Amphisphaeriales</taxon>
        <taxon>Apiosporaceae</taxon>
        <taxon>Apiospora</taxon>
    </lineage>
</organism>
<evidence type="ECO:0000313" key="4">
    <source>
        <dbReference type="EMBL" id="KAK8861836.1"/>
    </source>
</evidence>
<feature type="region of interest" description="Disordered" evidence="2">
    <location>
        <begin position="63"/>
        <end position="97"/>
    </location>
</feature>
<dbReference type="InterPro" id="IPR001138">
    <property type="entry name" value="Zn2Cys6_DnaBD"/>
</dbReference>
<protein>
    <recommendedName>
        <fullName evidence="3">Zn(2)-C6 fungal-type domain-containing protein</fullName>
    </recommendedName>
</protein>
<dbReference type="InterPro" id="IPR053178">
    <property type="entry name" value="Osmoadaptation_assoc"/>
</dbReference>
<dbReference type="Gene3D" id="4.10.240.10">
    <property type="entry name" value="Zn(2)-C6 fungal-type DNA-binding domain"/>
    <property type="match status" value="1"/>
</dbReference>
<dbReference type="PROSITE" id="PS00463">
    <property type="entry name" value="ZN2_CY6_FUNGAL_1"/>
    <property type="match status" value="1"/>
</dbReference>
<evidence type="ECO:0000313" key="5">
    <source>
        <dbReference type="Proteomes" id="UP001390339"/>
    </source>
</evidence>
<dbReference type="InterPro" id="IPR036864">
    <property type="entry name" value="Zn2-C6_fun-type_DNA-bd_sf"/>
</dbReference>
<keyword evidence="1" id="KW-0539">Nucleus</keyword>
<dbReference type="Proteomes" id="UP001390339">
    <property type="component" value="Unassembled WGS sequence"/>
</dbReference>
<proteinExistence type="predicted"/>
<dbReference type="InterPro" id="IPR021858">
    <property type="entry name" value="Fun_TF"/>
</dbReference>
<dbReference type="Pfam" id="PF11951">
    <property type="entry name" value="Fungal_trans_2"/>
    <property type="match status" value="1"/>
</dbReference>
<evidence type="ECO:0000256" key="2">
    <source>
        <dbReference type="SAM" id="MobiDB-lite"/>
    </source>
</evidence>
<dbReference type="Pfam" id="PF00172">
    <property type="entry name" value="Zn_clus"/>
    <property type="match status" value="1"/>
</dbReference>
<feature type="domain" description="Zn(2)-C6 fungal-type" evidence="3">
    <location>
        <begin position="10"/>
        <end position="39"/>
    </location>
</feature>
<dbReference type="PANTHER" id="PTHR38111">
    <property type="entry name" value="ZN(2)-C6 FUNGAL-TYPE DOMAIN-CONTAINING PROTEIN-RELATED"/>
    <property type="match status" value="1"/>
</dbReference>
<evidence type="ECO:0000259" key="3">
    <source>
        <dbReference type="PROSITE" id="PS50048"/>
    </source>
</evidence>
<dbReference type="PROSITE" id="PS50048">
    <property type="entry name" value="ZN2_CY6_FUNGAL_2"/>
    <property type="match status" value="1"/>
</dbReference>
<evidence type="ECO:0000256" key="1">
    <source>
        <dbReference type="ARBA" id="ARBA00023242"/>
    </source>
</evidence>
<sequence>MVGVPGRSKACHTCRQRRVKCSGELPTCQTCAKSKRICTGYQRQYAFILSECMAVSGSAQSTAQLSPRSDAGSGSVMVSRWRPNQSKPFSRRPKNGSLLSEMPANPIHLPLEVSNQHVYRSRFVSWMVETDAPLGIGEGSNAYKTFGDRYDWSLQVLSLPSLTPALENALLAMSTARLGHHAGRPMLVRESLKLYTQSVAQVRRDILNDNLAPEVSEQSLAACLSLLSYEAIECPGKTMDGYQAHYRGCLELLQKRGAGSYASGLAHYGGFVKVILGNGPDGISFLAQSEWLDLPWSSQPDAKSLFDQLIDIMLQLPDLATQMQTLEAPRDPQLALRTAWRTIGEWHQIEDALEAWHESFRAAMPGGGPMYLVRLSQIDSAVDTAEDGKLFPVAFHFPVFMIGQALVYYWIALMSVQARLCYTYETLRRFAVTLDCLGRDQLPCVCETYNCHSDEEGDGEGVEINVETGSTTFAKKSKTKSRTPAPCLRHFDPDLLPRLERRTEWPWAIARNICQSAEYFLRDTNRGFGPASVLPALMWVRGFWERAPGSWRREIAWIDDMVGRIHGSGYGIAGAVLEQRVREVSLAMDR</sequence>
<dbReference type="CDD" id="cd00067">
    <property type="entry name" value="GAL4"/>
    <property type="match status" value="1"/>
</dbReference>
<accession>A0ABR2IDW3</accession>
<comment type="caution">
    <text evidence="4">The sequence shown here is derived from an EMBL/GenBank/DDBJ whole genome shotgun (WGS) entry which is preliminary data.</text>
</comment>
<name>A0ABR2IDW3_9PEZI</name>
<dbReference type="EMBL" id="JAPCWZ010000005">
    <property type="protein sequence ID" value="KAK8861836.1"/>
    <property type="molecule type" value="Genomic_DNA"/>
</dbReference>
<dbReference type="SUPFAM" id="SSF57701">
    <property type="entry name" value="Zn2/Cys6 DNA-binding domain"/>
    <property type="match status" value="1"/>
</dbReference>
<dbReference type="PANTHER" id="PTHR38111:SF11">
    <property type="entry name" value="TRANSCRIPTION FACTOR DOMAIN-CONTAINING PROTEIN-RELATED"/>
    <property type="match status" value="1"/>
</dbReference>
<dbReference type="SMART" id="SM00066">
    <property type="entry name" value="GAL4"/>
    <property type="match status" value="1"/>
</dbReference>
<gene>
    <name evidence="4" type="ORF">PGQ11_008071</name>
</gene>
<keyword evidence="5" id="KW-1185">Reference proteome</keyword>